<feature type="coiled-coil region" evidence="4">
    <location>
        <begin position="283"/>
        <end position="313"/>
    </location>
</feature>
<dbReference type="SUPFAM" id="SSF52540">
    <property type="entry name" value="P-loop containing nucleoside triphosphate hydrolases"/>
    <property type="match status" value="2"/>
</dbReference>
<dbReference type="InterPro" id="IPR038729">
    <property type="entry name" value="Rad50/SbcC_AAA"/>
</dbReference>
<proteinExistence type="inferred from homology"/>
<evidence type="ECO:0000256" key="4">
    <source>
        <dbReference type="SAM" id="Coils"/>
    </source>
</evidence>
<protein>
    <recommendedName>
        <fullName evidence="3">Nuclease SbcCD subunit C</fullName>
    </recommendedName>
</protein>
<organism evidence="6 7">
    <name type="scientific">Furfurilactobacillus rossiae DSM 15814</name>
    <dbReference type="NCBI Taxonomy" id="1114972"/>
    <lineage>
        <taxon>Bacteria</taxon>
        <taxon>Bacillati</taxon>
        <taxon>Bacillota</taxon>
        <taxon>Bacilli</taxon>
        <taxon>Lactobacillales</taxon>
        <taxon>Lactobacillaceae</taxon>
        <taxon>Furfurilactobacillus</taxon>
    </lineage>
</organism>
<accession>A0A0R1RFV6</accession>
<comment type="subunit">
    <text evidence="2">Heterodimer of SbcC and SbcD.</text>
</comment>
<dbReference type="Pfam" id="PF13476">
    <property type="entry name" value="AAA_23"/>
    <property type="match status" value="1"/>
</dbReference>
<feature type="coiled-coil region" evidence="4">
    <location>
        <begin position="607"/>
        <end position="662"/>
    </location>
</feature>
<name>A0A0R1RFV6_9LACO</name>
<evidence type="ECO:0000259" key="5">
    <source>
        <dbReference type="Pfam" id="PF13476"/>
    </source>
</evidence>
<feature type="domain" description="Rad50/SbcC-type AAA" evidence="5">
    <location>
        <begin position="5"/>
        <end position="215"/>
    </location>
</feature>
<dbReference type="PANTHER" id="PTHR32114">
    <property type="entry name" value="ABC TRANSPORTER ABCH.3"/>
    <property type="match status" value="1"/>
</dbReference>
<keyword evidence="6" id="KW-0378">Hydrolase</keyword>
<dbReference type="Proteomes" id="UP000051999">
    <property type="component" value="Unassembled WGS sequence"/>
</dbReference>
<dbReference type="GO" id="GO:0006302">
    <property type="term" value="P:double-strand break repair"/>
    <property type="evidence" value="ECO:0007669"/>
    <property type="project" value="InterPro"/>
</dbReference>
<comment type="similarity">
    <text evidence="1">Belongs to the SMC family. SbcC subfamily.</text>
</comment>
<feature type="coiled-coil region" evidence="4">
    <location>
        <begin position="537"/>
        <end position="571"/>
    </location>
</feature>
<comment type="caution">
    <text evidence="6">The sequence shown here is derived from an EMBL/GenBank/DDBJ whole genome shotgun (WGS) entry which is preliminary data.</text>
</comment>
<dbReference type="GO" id="GO:0016887">
    <property type="term" value="F:ATP hydrolysis activity"/>
    <property type="evidence" value="ECO:0007669"/>
    <property type="project" value="InterPro"/>
</dbReference>
<dbReference type="eggNOG" id="COG0419">
    <property type="taxonomic scope" value="Bacteria"/>
</dbReference>
<sequence length="1042" mass="117909">MRPLRIRLVNFGPYKDQTIDFEDFNDAPLFLISGKTGSGKTTIFDAMCFALFGRSSGGDRNPDEMRSDFADQTEETFVTFIFEHHGQQYVINRKPKQTLAKKRGTGTTEQVASVDLTVTDRDGKEQSWTKRGTVDQKLFDLLHLTPAQFTQIVLLPQGQFRHFLEANSNDKEALLADLFGTDLYKRWANNLNDQLKAMRQASKDQSTQLATYAKMIKWQDDTEVPVADAPATDILAALIQQNEAMKPELARRRQVNDKESARLSQLTTQVKTEESLLAVFNQREQAQLALTKLNQQTADIEKLTAHIKQLEWVQQTVPLREKAVETKQQEMRTTERLTSTKTSLTTAQQTLTDAVAVVEQLNAQKPEEVKRQSELTRLRQVRPLFETVATLNKRQVAQQQQLKTAQTNAELIAKQLSEQQQLRDQLDQQLTTLQSLDAKQLTVRDQQHALKTLTDQQADLDQQQHALQMRHQRIDKTAQQLAELTAKQKDTADRYQQLDHDWTVGQIQRLSAKLEDGEPCPVCGSTEHPKVAVATVTAVTEDELKEADKQRQDINQRVANVTGQLNELKAAQEKDQSAYEENELSWAKRIDQLTNQSVVTDNARDVLSQFRQQLANMVQQLNDALEHRTQLQQQLSVIKPQLETLTAQRDEANKKVQHVQTELTTVTAQLEDRRHDLPDQFKDLASLDAHIKQVEQASQAYIEQTTKQQDDQNKAQQNVTQLQTQVTSLTQNQAEQHKTATAAQQTFDEALNKRRPVVELEAFNQLANEVDELDEQRKVHQRFLTDKSRATAQVETLTKQIGDQTRPNVEETVKAREVQTEKQRTAQQAFYDFQQVVQSNEDVATKMKTLMGESREAQQQLAEMAELADTATGRSDMHLSLERYILQTYLQKVLTVANVRLAVLTNRRYQFRLDTSAGSRATDTGLEINVFDDQAGKVRSVHTLSGGESFIAALSLALALGEVIQSEAGGITIEALFVDEGFGSLDGEALQMAMEALQTIEGNNRMIGIISHVTEMQEQIPDQLQVVSLANGQSTIKYQHEL</sequence>
<keyword evidence="4" id="KW-0175">Coiled coil</keyword>
<evidence type="ECO:0000256" key="1">
    <source>
        <dbReference type="ARBA" id="ARBA00006930"/>
    </source>
</evidence>
<evidence type="ECO:0000313" key="6">
    <source>
        <dbReference type="EMBL" id="KRL55853.1"/>
    </source>
</evidence>
<dbReference type="RefSeq" id="WP_017261351.1">
    <property type="nucleotide sequence ID" value="NZ_AUAW01000008.1"/>
</dbReference>
<dbReference type="STRING" id="1114972.FD35_GL002385"/>
<evidence type="ECO:0000256" key="2">
    <source>
        <dbReference type="ARBA" id="ARBA00011322"/>
    </source>
</evidence>
<dbReference type="Gene3D" id="3.40.50.300">
    <property type="entry name" value="P-loop containing nucleotide triphosphate hydrolases"/>
    <property type="match status" value="2"/>
</dbReference>
<dbReference type="PATRIC" id="fig|1114972.6.peg.2448"/>
<dbReference type="GO" id="GO:0004527">
    <property type="term" value="F:exonuclease activity"/>
    <property type="evidence" value="ECO:0007669"/>
    <property type="project" value="UniProtKB-KW"/>
</dbReference>
<evidence type="ECO:0000313" key="7">
    <source>
        <dbReference type="Proteomes" id="UP000051999"/>
    </source>
</evidence>
<gene>
    <name evidence="6" type="ORF">FD35_GL002385</name>
</gene>
<keyword evidence="7" id="KW-1185">Reference proteome</keyword>
<dbReference type="PANTHER" id="PTHR32114:SF2">
    <property type="entry name" value="ABC TRANSPORTER ABCH.3"/>
    <property type="match status" value="1"/>
</dbReference>
<evidence type="ECO:0000256" key="3">
    <source>
        <dbReference type="ARBA" id="ARBA00013368"/>
    </source>
</evidence>
<feature type="coiled-coil region" evidence="4">
    <location>
        <begin position="409"/>
        <end position="439"/>
    </location>
</feature>
<dbReference type="OrthoDB" id="9795626at2"/>
<reference evidence="6 7" key="1">
    <citation type="journal article" date="2015" name="Genome Announc.">
        <title>Expanding the biotechnology potential of lactobacilli through comparative genomics of 213 strains and associated genera.</title>
        <authorList>
            <person name="Sun Z."/>
            <person name="Harris H.M."/>
            <person name="McCann A."/>
            <person name="Guo C."/>
            <person name="Argimon S."/>
            <person name="Zhang W."/>
            <person name="Yang X."/>
            <person name="Jeffery I.B."/>
            <person name="Cooney J.C."/>
            <person name="Kagawa T.F."/>
            <person name="Liu W."/>
            <person name="Song Y."/>
            <person name="Salvetti E."/>
            <person name="Wrobel A."/>
            <person name="Rasinkangas P."/>
            <person name="Parkhill J."/>
            <person name="Rea M.C."/>
            <person name="O'Sullivan O."/>
            <person name="Ritari J."/>
            <person name="Douillard F.P."/>
            <person name="Paul Ross R."/>
            <person name="Yang R."/>
            <person name="Briner A.E."/>
            <person name="Felis G.E."/>
            <person name="de Vos W.M."/>
            <person name="Barrangou R."/>
            <person name="Klaenhammer T.R."/>
            <person name="Caufield P.W."/>
            <person name="Cui Y."/>
            <person name="Zhang H."/>
            <person name="O'Toole P.W."/>
        </authorList>
    </citation>
    <scope>NUCLEOTIDE SEQUENCE [LARGE SCALE GENOMIC DNA]</scope>
    <source>
        <strain evidence="6 7">DSM 15814</strain>
    </source>
</reference>
<keyword evidence="6" id="KW-0540">Nuclease</keyword>
<dbReference type="EMBL" id="AZFF01000006">
    <property type="protein sequence ID" value="KRL55853.1"/>
    <property type="molecule type" value="Genomic_DNA"/>
</dbReference>
<dbReference type="InterPro" id="IPR027417">
    <property type="entry name" value="P-loop_NTPase"/>
</dbReference>
<dbReference type="AlphaFoldDB" id="A0A0R1RFV6"/>
<dbReference type="Pfam" id="PF13558">
    <property type="entry name" value="SbcC_Walker_B"/>
    <property type="match status" value="1"/>
</dbReference>
<keyword evidence="6" id="KW-0269">Exonuclease</keyword>